<evidence type="ECO:0000313" key="3">
    <source>
        <dbReference type="Proteomes" id="UP000000768"/>
    </source>
</evidence>
<gene>
    <name evidence="2" type="ORF">SORBI_3005G083000</name>
</gene>
<protein>
    <submittedName>
        <fullName evidence="2">Uncharacterized protein</fullName>
    </submittedName>
</protein>
<name>A0A1B6PQZ3_SORBI</name>
<dbReference type="Gramene" id="KXG28084">
    <property type="protein sequence ID" value="KXG28084"/>
    <property type="gene ID" value="SORBI_3005G083000"/>
</dbReference>
<accession>A0A1B6PQZ3</accession>
<sequence>MCGMMPPPTMVPLMTVSSSVFPWMASFLLLSALWMCGMTSPLAMVPLMRVSSSSFLRLARCWCHGVKLFALRSLLALLAISRTLAVRYSRMAAV</sequence>
<organism evidence="2 3">
    <name type="scientific">Sorghum bicolor</name>
    <name type="common">Sorghum</name>
    <name type="synonym">Sorghum vulgare</name>
    <dbReference type="NCBI Taxonomy" id="4558"/>
    <lineage>
        <taxon>Eukaryota</taxon>
        <taxon>Viridiplantae</taxon>
        <taxon>Streptophyta</taxon>
        <taxon>Embryophyta</taxon>
        <taxon>Tracheophyta</taxon>
        <taxon>Spermatophyta</taxon>
        <taxon>Magnoliopsida</taxon>
        <taxon>Liliopsida</taxon>
        <taxon>Poales</taxon>
        <taxon>Poaceae</taxon>
        <taxon>PACMAD clade</taxon>
        <taxon>Panicoideae</taxon>
        <taxon>Andropogonodae</taxon>
        <taxon>Andropogoneae</taxon>
        <taxon>Sorghinae</taxon>
        <taxon>Sorghum</taxon>
    </lineage>
</organism>
<evidence type="ECO:0000313" key="2">
    <source>
        <dbReference type="EMBL" id="KXG28084.1"/>
    </source>
</evidence>
<reference evidence="3" key="2">
    <citation type="journal article" date="2018" name="Plant J.">
        <title>The Sorghum bicolor reference genome: improved assembly, gene annotations, a transcriptome atlas, and signatures of genome organization.</title>
        <authorList>
            <person name="McCormick R.F."/>
            <person name="Truong S.K."/>
            <person name="Sreedasyam A."/>
            <person name="Jenkins J."/>
            <person name="Shu S."/>
            <person name="Sims D."/>
            <person name="Kennedy M."/>
            <person name="Amirebrahimi M."/>
            <person name="Weers B.D."/>
            <person name="McKinley B."/>
            <person name="Mattison A."/>
            <person name="Morishige D.T."/>
            <person name="Grimwood J."/>
            <person name="Schmutz J."/>
            <person name="Mullet J.E."/>
        </authorList>
    </citation>
    <scope>NUCLEOTIDE SEQUENCE [LARGE SCALE GENOMIC DNA]</scope>
    <source>
        <strain evidence="3">cv. BTx623</strain>
    </source>
</reference>
<proteinExistence type="predicted"/>
<keyword evidence="1" id="KW-1133">Transmembrane helix</keyword>
<reference evidence="2 3" key="1">
    <citation type="journal article" date="2009" name="Nature">
        <title>The Sorghum bicolor genome and the diversification of grasses.</title>
        <authorList>
            <person name="Paterson A.H."/>
            <person name="Bowers J.E."/>
            <person name="Bruggmann R."/>
            <person name="Dubchak I."/>
            <person name="Grimwood J."/>
            <person name="Gundlach H."/>
            <person name="Haberer G."/>
            <person name="Hellsten U."/>
            <person name="Mitros T."/>
            <person name="Poliakov A."/>
            <person name="Schmutz J."/>
            <person name="Spannagl M."/>
            <person name="Tang H."/>
            <person name="Wang X."/>
            <person name="Wicker T."/>
            <person name="Bharti A.K."/>
            <person name="Chapman J."/>
            <person name="Feltus F.A."/>
            <person name="Gowik U."/>
            <person name="Grigoriev I.V."/>
            <person name="Lyons E."/>
            <person name="Maher C.A."/>
            <person name="Martis M."/>
            <person name="Narechania A."/>
            <person name="Otillar R.P."/>
            <person name="Penning B.W."/>
            <person name="Salamov A.A."/>
            <person name="Wang Y."/>
            <person name="Zhang L."/>
            <person name="Carpita N.C."/>
            <person name="Freeling M."/>
            <person name="Gingle A.R."/>
            <person name="Hash C.T."/>
            <person name="Keller B."/>
            <person name="Klein P."/>
            <person name="Kresovich S."/>
            <person name="McCann M.C."/>
            <person name="Ming R."/>
            <person name="Peterson D.G."/>
            <person name="Mehboob-ur-Rahman"/>
            <person name="Ware D."/>
            <person name="Westhoff P."/>
            <person name="Mayer K.F."/>
            <person name="Messing J."/>
            <person name="Rokhsar D.S."/>
        </authorList>
    </citation>
    <scope>NUCLEOTIDE SEQUENCE [LARGE SCALE GENOMIC DNA]</scope>
    <source>
        <strain evidence="3">cv. BTx623</strain>
    </source>
</reference>
<keyword evidence="1" id="KW-0812">Transmembrane</keyword>
<dbReference type="Proteomes" id="UP000000768">
    <property type="component" value="Chromosome 5"/>
</dbReference>
<keyword evidence="3" id="KW-1185">Reference proteome</keyword>
<dbReference type="InParanoid" id="A0A1B6PQZ3"/>
<feature type="transmembrane region" description="Helical" evidence="1">
    <location>
        <begin position="20"/>
        <end position="48"/>
    </location>
</feature>
<keyword evidence="1" id="KW-0472">Membrane</keyword>
<dbReference type="EMBL" id="CM000764">
    <property type="protein sequence ID" value="KXG28084.1"/>
    <property type="molecule type" value="Genomic_DNA"/>
</dbReference>
<evidence type="ECO:0000256" key="1">
    <source>
        <dbReference type="SAM" id="Phobius"/>
    </source>
</evidence>
<dbReference type="AlphaFoldDB" id="A0A1B6PQZ3"/>